<feature type="chain" id="PRO_5045952640" description="SbsA Ig-like domain-containing protein" evidence="3">
    <location>
        <begin position="20"/>
        <end position="1242"/>
    </location>
</feature>
<sequence length="1242" mass="133532">MIRKIAPVALALPAAVMLAACGGDSSSPSGSAGEASGTSLIYSFPLQDQQEVPTPTPVVLRFSESVEGQGMENSVVLRLDGQAIDTESRYADGGRSLILTPTQKLQYHAEYVVDFPDDSGIEGAQDIRFSTRAAEEGIKANTITADTLDVTRAMPSGGEQDPMMDFSTIRLQFTQPLDPQSLIYGQGGDSTVRLLDRNGDLVPAWVVVDGPYLTVDPKEDLTPGQSYRLAFEDGAVQSIYGESFAFPNSNRFRFSPSSSLAEGKGPDERPLPLVQRITTPGDEGTGNGLSPLTGEPINEIPVNAVLLGGVSEGTMPAATQQEGDVLGDLAFLPDWPTVSPLRIRRGTLLTGTNIDVKIGGELEGEPGSGVDAGFDSGEVRVHFLSDANGYLIPNVYDPDGPRMVRLFMDVAMSTEGAIANGGVTQNITHLELVGTVSTDTDAGVIDINAVGVVEPLILGQERGYGTLSFQLQTYRDQTEQLVEDVRQQQNDTTPPTLQSWMADQTSPEMPADESGDALSWFQAPGEPIVLNFDEPLSAESLREPGALTMTRDGAPVEMTFTVDGAAVVIQPEEELRYTAKEDNPEYQIQLGNQITDLAGNNFMPRTLTFKLPGEVTTRSIPDQAGDYSEEDVQVNSPMLLSAYPGYPCVTDPATRDLANGLVGRCAGGPGEWPNEDYPLIDYHPDDILPLMSLPANRPIVLQFTKAIDPNSVQLGNSFDIFRVDASGQPVDGETIQGSLTVEGQRITFVPDEPWADGQYYSYTLSSNNNTDAAEGISSQFTMIGSEDALCDGTESICGEDGHPLRTQPLGITYRTAITTNDFDGTFRTVADYLINNEYFIPGGGGPDLAIFFKGSAASGDVLQTLRTSPDVDTNGNLMQDAENTVGKLGAIVSAVPPFYTTDPTTVSNAPLPDGTLPTTVYPFQEPVPNVPDPNADPDYDPEGVRGLPNSAKILSMNTRGSDLPWYAEGTDFAANPFAAFQLSVLGAVDGGNVGCGYNESYDPSTGQPGYEDIDTNSAIGNLLAYRFPKSEPAVCPEKKFTYLKMGLNASVGRYDPEKEAIKVEIYPSQSISTSFVTYARNPLQGTPMAAISSGEQIMRMRYAKDDPSCVSIPSDPCRRTRPITGWIKEGDDGRPMLTADVDLYIDAPFIGAFLNSSFLSAQRHNLRSYQVTMSLSGPVSFLDDGRMLVQQRNENPIGIDLKLYSANPDASVIGNAIGRIPYRIPRNGVFLQMASEPIKSMK</sequence>
<feature type="domain" description="SbsA Ig-like" evidence="4">
    <location>
        <begin position="149"/>
        <end position="254"/>
    </location>
</feature>
<keyword evidence="1 3" id="KW-0732">Signal</keyword>
<evidence type="ECO:0000313" key="5">
    <source>
        <dbReference type="EMBL" id="MBF5057837.1"/>
    </source>
</evidence>
<organism evidence="5 6">
    <name type="scientific">Alloalcanivorax profundimaris</name>
    <dbReference type="NCBI Taxonomy" id="2735259"/>
    <lineage>
        <taxon>Bacteria</taxon>
        <taxon>Pseudomonadati</taxon>
        <taxon>Pseudomonadota</taxon>
        <taxon>Gammaproteobacteria</taxon>
        <taxon>Oceanospirillales</taxon>
        <taxon>Alcanivoracaceae</taxon>
        <taxon>Alloalcanivorax</taxon>
    </lineage>
</organism>
<protein>
    <recommendedName>
        <fullName evidence="4">SbsA Ig-like domain-containing protein</fullName>
    </recommendedName>
</protein>
<feature type="compositionally biased region" description="Polar residues" evidence="2">
    <location>
        <begin position="487"/>
        <end position="507"/>
    </location>
</feature>
<feature type="domain" description="SbsA Ig-like" evidence="4">
    <location>
        <begin position="491"/>
        <end position="609"/>
    </location>
</feature>
<comment type="caution">
    <text evidence="5">The sequence shown here is derived from an EMBL/GenBank/DDBJ whole genome shotgun (WGS) entry which is preliminary data.</text>
</comment>
<accession>A0ABS0AUP0</accession>
<dbReference type="Proteomes" id="UP000662703">
    <property type="component" value="Unassembled WGS sequence"/>
</dbReference>
<name>A0ABS0AUP0_9GAMM</name>
<evidence type="ECO:0000259" key="4">
    <source>
        <dbReference type="Pfam" id="PF13205"/>
    </source>
</evidence>
<dbReference type="Pfam" id="PF13205">
    <property type="entry name" value="Big_5"/>
    <property type="match status" value="4"/>
</dbReference>
<dbReference type="PROSITE" id="PS51257">
    <property type="entry name" value="PROKAR_LIPOPROTEIN"/>
    <property type="match status" value="1"/>
</dbReference>
<evidence type="ECO:0000256" key="2">
    <source>
        <dbReference type="SAM" id="MobiDB-lite"/>
    </source>
</evidence>
<evidence type="ECO:0000256" key="3">
    <source>
        <dbReference type="SAM" id="SignalP"/>
    </source>
</evidence>
<gene>
    <name evidence="5" type="ORF">Y5W_03131</name>
</gene>
<dbReference type="InterPro" id="IPR032812">
    <property type="entry name" value="SbsA_Ig"/>
</dbReference>
<evidence type="ECO:0000313" key="6">
    <source>
        <dbReference type="Proteomes" id="UP000662703"/>
    </source>
</evidence>
<reference evidence="5 6" key="1">
    <citation type="submission" date="2012-09" db="EMBL/GenBank/DDBJ databases">
        <title>Genome Sequence of alkane-degrading Bacterium Alcanivorax sp. 521-1.</title>
        <authorList>
            <person name="Lai Q."/>
            <person name="Shao Z."/>
        </authorList>
    </citation>
    <scope>NUCLEOTIDE SEQUENCE [LARGE SCALE GENOMIC DNA]</scope>
    <source>
        <strain evidence="5 6">521-1</strain>
    </source>
</reference>
<dbReference type="EMBL" id="ARXX01000061">
    <property type="protein sequence ID" value="MBF5057837.1"/>
    <property type="molecule type" value="Genomic_DNA"/>
</dbReference>
<keyword evidence="6" id="KW-1185">Reference proteome</keyword>
<evidence type="ECO:0000256" key="1">
    <source>
        <dbReference type="ARBA" id="ARBA00022729"/>
    </source>
</evidence>
<dbReference type="RefSeq" id="WP_194865960.1">
    <property type="nucleotide sequence ID" value="NZ_ARXX01000061.1"/>
</dbReference>
<feature type="domain" description="SbsA Ig-like" evidence="4">
    <location>
        <begin position="693"/>
        <end position="777"/>
    </location>
</feature>
<feature type="domain" description="SbsA Ig-like" evidence="4">
    <location>
        <begin position="40"/>
        <end position="121"/>
    </location>
</feature>
<proteinExistence type="predicted"/>
<feature type="region of interest" description="Disordered" evidence="2">
    <location>
        <begin position="486"/>
        <end position="514"/>
    </location>
</feature>
<feature type="signal peptide" evidence="3">
    <location>
        <begin position="1"/>
        <end position="19"/>
    </location>
</feature>